<gene>
    <name evidence="3" type="ORF">ACFQGL_10645</name>
</gene>
<feature type="region of interest" description="Disordered" evidence="1">
    <location>
        <begin position="101"/>
        <end position="124"/>
    </location>
</feature>
<dbReference type="CDD" id="cd00093">
    <property type="entry name" value="HTH_XRE"/>
    <property type="match status" value="1"/>
</dbReference>
<dbReference type="InterPro" id="IPR010982">
    <property type="entry name" value="Lambda_DNA-bd_dom_sf"/>
</dbReference>
<dbReference type="RefSeq" id="WP_377509164.1">
    <property type="nucleotide sequence ID" value="NZ_JBHSQS010000005.1"/>
</dbReference>
<comment type="caution">
    <text evidence="3">The sequence shown here is derived from an EMBL/GenBank/DDBJ whole genome shotgun (WGS) entry which is preliminary data.</text>
</comment>
<dbReference type="Proteomes" id="UP001596226">
    <property type="component" value="Unassembled WGS sequence"/>
</dbReference>
<dbReference type="SMART" id="SM00530">
    <property type="entry name" value="HTH_XRE"/>
    <property type="match status" value="1"/>
</dbReference>
<evidence type="ECO:0000256" key="1">
    <source>
        <dbReference type="SAM" id="MobiDB-lite"/>
    </source>
</evidence>
<keyword evidence="4" id="KW-1185">Reference proteome</keyword>
<evidence type="ECO:0000313" key="4">
    <source>
        <dbReference type="Proteomes" id="UP001596226"/>
    </source>
</evidence>
<feature type="domain" description="HTH cro/C1-type" evidence="2">
    <location>
        <begin position="36"/>
        <end position="89"/>
    </location>
</feature>
<accession>A0ABW1H5T6</accession>
<sequence>MTKVDASERRPAPTHPMWQSPELRAAVARDDAGAVIRLVRQAAGLTQSELGHLCGYSGSTISRLERAPLHDIDVRRRLAHALSIPAVMLGLSDDLRRHDGRAAHTSAASNPEADRLRRSGDGEGGDFMRRRTFLAGAAVTAVAGLTAGSGPVPATSLEALLLTGGSIAPPMAPDALTTGLAAASRAYADSRFAELTRGLPSLLSGLHIARDQATGRQREALAGHLARAYVLASSVSTKLGDDAIAWVLADRALTASRETGNGVVMAAATHTVAIAMRREGHHDGALHLLTTTAEGLGADSGGADAALIAAYGNLLCTAAYSSAQAGNAPAAAAFIDEAAAAAGRLGGTTVPGTVVPLSPATVAIYKIGVYTALGDTGTALRSAETVRPAELPSTERYGRFCVDTARAWTHHGKPDRAVQALLSAERHAPEEVNRPSVRDLVSSLLYAPTATPAGLRDLATRVGATT</sequence>
<evidence type="ECO:0000259" key="2">
    <source>
        <dbReference type="PROSITE" id="PS50943"/>
    </source>
</evidence>
<name>A0ABW1H5T6_9ACTN</name>
<dbReference type="Gene3D" id="1.10.260.40">
    <property type="entry name" value="lambda repressor-like DNA-binding domains"/>
    <property type="match status" value="1"/>
</dbReference>
<reference evidence="4" key="1">
    <citation type="journal article" date="2019" name="Int. J. Syst. Evol. Microbiol.">
        <title>The Global Catalogue of Microorganisms (GCM) 10K type strain sequencing project: providing services to taxonomists for standard genome sequencing and annotation.</title>
        <authorList>
            <consortium name="The Broad Institute Genomics Platform"/>
            <consortium name="The Broad Institute Genome Sequencing Center for Infectious Disease"/>
            <person name="Wu L."/>
            <person name="Ma J."/>
        </authorList>
    </citation>
    <scope>NUCLEOTIDE SEQUENCE [LARGE SCALE GENOMIC DNA]</scope>
    <source>
        <strain evidence="4">CGMCC 4.7144</strain>
    </source>
</reference>
<evidence type="ECO:0000313" key="3">
    <source>
        <dbReference type="EMBL" id="MFC5923799.1"/>
    </source>
</evidence>
<dbReference type="EMBL" id="JBHSQS010000005">
    <property type="protein sequence ID" value="MFC5923799.1"/>
    <property type="molecule type" value="Genomic_DNA"/>
</dbReference>
<proteinExistence type="predicted"/>
<dbReference type="InterPro" id="IPR001387">
    <property type="entry name" value="Cro/C1-type_HTH"/>
</dbReference>
<organism evidence="3 4">
    <name type="scientific">Micromonospora vulcania</name>
    <dbReference type="NCBI Taxonomy" id="1441873"/>
    <lineage>
        <taxon>Bacteria</taxon>
        <taxon>Bacillati</taxon>
        <taxon>Actinomycetota</taxon>
        <taxon>Actinomycetes</taxon>
        <taxon>Micromonosporales</taxon>
        <taxon>Micromonosporaceae</taxon>
        <taxon>Micromonospora</taxon>
    </lineage>
</organism>
<feature type="compositionally biased region" description="Basic and acidic residues" evidence="1">
    <location>
        <begin position="112"/>
        <end position="124"/>
    </location>
</feature>
<dbReference type="PROSITE" id="PS50943">
    <property type="entry name" value="HTH_CROC1"/>
    <property type="match status" value="1"/>
</dbReference>
<dbReference type="Pfam" id="PF13560">
    <property type="entry name" value="HTH_31"/>
    <property type="match status" value="1"/>
</dbReference>
<dbReference type="SUPFAM" id="SSF47413">
    <property type="entry name" value="lambda repressor-like DNA-binding domains"/>
    <property type="match status" value="1"/>
</dbReference>
<protein>
    <submittedName>
        <fullName evidence="3">Multiprotein-bridging factor 1 family protein</fullName>
    </submittedName>
</protein>